<gene>
    <name evidence="2" type="ORF">LKD31_05060</name>
</gene>
<proteinExistence type="predicted"/>
<keyword evidence="2" id="KW-0946">Virion</keyword>
<reference evidence="2" key="1">
    <citation type="submission" date="2021-10" db="EMBL/GenBank/DDBJ databases">
        <title>Anaerobic single-cell dispensing facilitates the cultivation of human gut bacteria.</title>
        <authorList>
            <person name="Afrizal A."/>
        </authorList>
    </citation>
    <scope>NUCLEOTIDE SEQUENCE</scope>
    <source>
        <strain evidence="2">CLA-AA-H250</strain>
    </source>
</reference>
<protein>
    <submittedName>
        <fullName evidence="2">Spore coat protein CotJB</fullName>
    </submittedName>
</protein>
<dbReference type="AlphaFoldDB" id="A0AAE3DFC8"/>
<sequence length="84" mass="10157">MNEQQRLRRHISAVQFAMWELHLYLDSHPYCKEAAKKFAAYREEYDKLTAEYEKAYGPLNETSRSTSRWAWISDPWPWETEANE</sequence>
<keyword evidence="3" id="KW-1185">Reference proteome</keyword>
<dbReference type="InterPro" id="IPR024207">
    <property type="entry name" value="CotJB_dom"/>
</dbReference>
<dbReference type="Proteomes" id="UP001199424">
    <property type="component" value="Unassembled WGS sequence"/>
</dbReference>
<dbReference type="Pfam" id="PF12652">
    <property type="entry name" value="CotJB"/>
    <property type="match status" value="1"/>
</dbReference>
<dbReference type="RefSeq" id="WP_308448885.1">
    <property type="nucleotide sequence ID" value="NZ_JAJEQC010000004.1"/>
</dbReference>
<comment type="caution">
    <text evidence="2">The sequence shown here is derived from an EMBL/GenBank/DDBJ whole genome shotgun (WGS) entry which is preliminary data.</text>
</comment>
<feature type="domain" description="Protein CotJB" evidence="1">
    <location>
        <begin position="8"/>
        <end position="79"/>
    </location>
</feature>
<evidence type="ECO:0000313" key="3">
    <source>
        <dbReference type="Proteomes" id="UP001199424"/>
    </source>
</evidence>
<accession>A0AAE3DFC8</accession>
<organism evidence="2 3">
    <name type="scientific">Hominenteromicrobium mulieris</name>
    <dbReference type="NCBI Taxonomy" id="2885357"/>
    <lineage>
        <taxon>Bacteria</taxon>
        <taxon>Bacillati</taxon>
        <taxon>Bacillota</taxon>
        <taxon>Clostridia</taxon>
        <taxon>Eubacteriales</taxon>
        <taxon>Oscillospiraceae</taxon>
        <taxon>Hominenteromicrobium</taxon>
    </lineage>
</organism>
<dbReference type="InterPro" id="IPR016571">
    <property type="entry name" value="Spore_coat_assembly_CotJB"/>
</dbReference>
<keyword evidence="2" id="KW-0167">Capsid protein</keyword>
<evidence type="ECO:0000313" key="2">
    <source>
        <dbReference type="EMBL" id="MCC2136381.1"/>
    </source>
</evidence>
<dbReference type="PIRSF" id="PIRSF010606">
    <property type="entry name" value="Spore_coat_CotJB"/>
    <property type="match status" value="1"/>
</dbReference>
<dbReference type="EMBL" id="JAJEQC010000004">
    <property type="protein sequence ID" value="MCC2136381.1"/>
    <property type="molecule type" value="Genomic_DNA"/>
</dbReference>
<evidence type="ECO:0000259" key="1">
    <source>
        <dbReference type="Pfam" id="PF12652"/>
    </source>
</evidence>
<name>A0AAE3DFC8_9FIRM</name>